<reference evidence="1 2" key="1">
    <citation type="journal article" date="2019" name="Int. J. Syst. Evol. Microbiol.">
        <title>The Global Catalogue of Microorganisms (GCM) 10K type strain sequencing project: providing services to taxonomists for standard genome sequencing and annotation.</title>
        <authorList>
            <consortium name="The Broad Institute Genomics Platform"/>
            <consortium name="The Broad Institute Genome Sequencing Center for Infectious Disease"/>
            <person name="Wu L."/>
            <person name="Ma J."/>
        </authorList>
    </citation>
    <scope>NUCLEOTIDE SEQUENCE [LARGE SCALE GENOMIC DNA]</scope>
    <source>
        <strain evidence="1 2">JCM 12928</strain>
    </source>
</reference>
<dbReference type="Proteomes" id="UP001501352">
    <property type="component" value="Unassembled WGS sequence"/>
</dbReference>
<gene>
    <name evidence="1" type="ORF">GCM10009422_02620</name>
</gene>
<proteinExistence type="predicted"/>
<organism evidence="1 2">
    <name type="scientific">Brevundimonas kwangchunensis</name>
    <dbReference type="NCBI Taxonomy" id="322163"/>
    <lineage>
        <taxon>Bacteria</taxon>
        <taxon>Pseudomonadati</taxon>
        <taxon>Pseudomonadota</taxon>
        <taxon>Alphaproteobacteria</taxon>
        <taxon>Caulobacterales</taxon>
        <taxon>Caulobacteraceae</taxon>
        <taxon>Brevundimonas</taxon>
    </lineage>
</organism>
<sequence length="129" mass="13545">MAHIADASAISYSTPSAVPECKGSDGIGPTIGKALEVPISEEPSLDFDRRAVQIDFKILETVKQDVGDTVCTGTTFDLESIDPVVGIAGKTNANVSAARTEFGQGQKGIVIVIAVGAGTKHLRSEYRRL</sequence>
<protein>
    <submittedName>
        <fullName evidence="1">Uncharacterized protein</fullName>
    </submittedName>
</protein>
<name>A0ABN1GGT1_9CAUL</name>
<evidence type="ECO:0000313" key="2">
    <source>
        <dbReference type="Proteomes" id="UP001501352"/>
    </source>
</evidence>
<keyword evidence="2" id="KW-1185">Reference proteome</keyword>
<comment type="caution">
    <text evidence="1">The sequence shown here is derived from an EMBL/GenBank/DDBJ whole genome shotgun (WGS) entry which is preliminary data.</text>
</comment>
<evidence type="ECO:0000313" key="1">
    <source>
        <dbReference type="EMBL" id="GAA0611220.1"/>
    </source>
</evidence>
<dbReference type="EMBL" id="BAAAGA010000001">
    <property type="protein sequence ID" value="GAA0611220.1"/>
    <property type="molecule type" value="Genomic_DNA"/>
</dbReference>
<accession>A0ABN1GGT1</accession>